<dbReference type="InterPro" id="IPR049389">
    <property type="entry name" value="TTHA0281-like"/>
</dbReference>
<dbReference type="Pfam" id="PF21748">
    <property type="entry name" value="UPF0150"/>
    <property type="match status" value="1"/>
</dbReference>
<organism evidence="1 2">
    <name type="scientific">Planktothrix agardhii CCAP 1459/11A</name>
    <dbReference type="NCBI Taxonomy" id="282420"/>
    <lineage>
        <taxon>Bacteria</taxon>
        <taxon>Bacillati</taxon>
        <taxon>Cyanobacteriota</taxon>
        <taxon>Cyanophyceae</taxon>
        <taxon>Oscillatoriophycideae</taxon>
        <taxon>Oscillatoriales</taxon>
        <taxon>Microcoleaceae</taxon>
        <taxon>Planktothrix</taxon>
    </lineage>
</organism>
<dbReference type="Proteomes" id="UP000299794">
    <property type="component" value="Unassembled WGS sequence"/>
</dbReference>
<dbReference type="PANTHER" id="PTHR34504">
    <property type="entry name" value="ANTITOXIN HICB"/>
    <property type="match status" value="1"/>
</dbReference>
<accession>A0A4P5ZI29</accession>
<dbReference type="EMBL" id="BJCD01000030">
    <property type="protein sequence ID" value="GDZ92932.1"/>
    <property type="molecule type" value="Genomic_DNA"/>
</dbReference>
<gene>
    <name evidence="1" type="ORF">PA905_06290</name>
</gene>
<dbReference type="Gene3D" id="3.30.160.250">
    <property type="match status" value="1"/>
</dbReference>
<name>A0A4P5ZI29_PLAAG</name>
<dbReference type="InterPro" id="IPR051404">
    <property type="entry name" value="TA_system_antitoxin"/>
</dbReference>
<dbReference type="AlphaFoldDB" id="A0A4P5ZI29"/>
<evidence type="ECO:0000313" key="1">
    <source>
        <dbReference type="EMBL" id="GDZ92932.1"/>
    </source>
</evidence>
<reference evidence="2" key="1">
    <citation type="submission" date="2019-02" db="EMBL/GenBank/DDBJ databases">
        <title>Draft genome sequence of Planktothrix agardhii NIES-905.</title>
        <authorList>
            <person name="Yamaguchi H."/>
            <person name="Suzuki S."/>
            <person name="Kawachi M."/>
        </authorList>
    </citation>
    <scope>NUCLEOTIDE SEQUENCE [LARGE SCALE GENOMIC DNA]</scope>
    <source>
        <strain evidence="2">CCAP 1459/11A</strain>
    </source>
</reference>
<protein>
    <submittedName>
        <fullName evidence="1">Uncharacterized protein</fullName>
    </submittedName>
</protein>
<dbReference type="InterPro" id="IPR035069">
    <property type="entry name" value="TTHA1013/TTHA0281-like"/>
</dbReference>
<sequence>MMQENVVGRQSKANLMKTFTAIIEKDSDTNLYVGYIPGFPGAHSQGETLDELQENLREVIEMLLNDCSFS</sequence>
<dbReference type="SUPFAM" id="SSF143100">
    <property type="entry name" value="TTHA1013/TTHA0281-like"/>
    <property type="match status" value="1"/>
</dbReference>
<comment type="caution">
    <text evidence="1">The sequence shown here is derived from an EMBL/GenBank/DDBJ whole genome shotgun (WGS) entry which is preliminary data.</text>
</comment>
<proteinExistence type="predicted"/>
<evidence type="ECO:0000313" key="2">
    <source>
        <dbReference type="Proteomes" id="UP000299794"/>
    </source>
</evidence>
<dbReference type="PANTHER" id="PTHR34504:SF4">
    <property type="entry name" value="ANTITOXIN HICB"/>
    <property type="match status" value="1"/>
</dbReference>